<feature type="compositionally biased region" description="Pro residues" evidence="7">
    <location>
        <begin position="171"/>
        <end position="180"/>
    </location>
</feature>
<dbReference type="GO" id="GO:0043022">
    <property type="term" value="F:ribosome binding"/>
    <property type="evidence" value="ECO:0007669"/>
    <property type="project" value="TreeGrafter"/>
</dbReference>
<dbReference type="KEGG" id="sur:STAUR_4129"/>
<dbReference type="InterPro" id="IPR036787">
    <property type="entry name" value="T_IF-3_N_sf"/>
</dbReference>
<comment type="similarity">
    <text evidence="1 6">Belongs to the IF-3 family.</text>
</comment>
<dbReference type="InterPro" id="IPR019815">
    <property type="entry name" value="Translation_initiation_fac_3_C"/>
</dbReference>
<dbReference type="Gene3D" id="3.10.20.80">
    <property type="entry name" value="Translation initiation factor 3 (IF-3), N-terminal domain"/>
    <property type="match status" value="1"/>
</dbReference>
<comment type="subunit">
    <text evidence="6">Monomer.</text>
</comment>
<sequence>MAKPPVCKIMDYGKFKYEEKKKASEAKKKQVVVHLKEVKLRPKTEEHDYEFKVRNVKRFLEEGNKAKVTIVFRGREITHKELGSAILDDVNKDLKEVAVVEQAPRMEGRQMFMILAPNPKVAQRARDLARQQAQAKAEAQASKKGEGGGKGEGGKAEGDKEEARPAGKPAETPPAPPVPPQGQASGAAAPGGTK</sequence>
<evidence type="ECO:0000313" key="10">
    <source>
        <dbReference type="EMBL" id="ADO71912.1"/>
    </source>
</evidence>
<dbReference type="STRING" id="378806.STAUR_4129"/>
<organism evidence="10 11">
    <name type="scientific">Stigmatella aurantiaca (strain DW4/3-1)</name>
    <dbReference type="NCBI Taxonomy" id="378806"/>
    <lineage>
        <taxon>Bacteria</taxon>
        <taxon>Pseudomonadati</taxon>
        <taxon>Myxococcota</taxon>
        <taxon>Myxococcia</taxon>
        <taxon>Myxococcales</taxon>
        <taxon>Cystobacterineae</taxon>
        <taxon>Archangiaceae</taxon>
        <taxon>Stigmatella</taxon>
    </lineage>
</organism>
<dbReference type="FunFam" id="3.30.110.10:FF:000001">
    <property type="entry name" value="Translation initiation factor IF-3"/>
    <property type="match status" value="1"/>
</dbReference>
<dbReference type="GO" id="GO:0016020">
    <property type="term" value="C:membrane"/>
    <property type="evidence" value="ECO:0007669"/>
    <property type="project" value="TreeGrafter"/>
</dbReference>
<name>E3FPA2_STIAD</name>
<dbReference type="InterPro" id="IPR036788">
    <property type="entry name" value="T_IF-3_C_sf"/>
</dbReference>
<keyword evidence="11" id="KW-1185">Reference proteome</keyword>
<dbReference type="GO" id="GO:0005829">
    <property type="term" value="C:cytosol"/>
    <property type="evidence" value="ECO:0007669"/>
    <property type="project" value="TreeGrafter"/>
</dbReference>
<evidence type="ECO:0000256" key="2">
    <source>
        <dbReference type="ARBA" id="ARBA00022490"/>
    </source>
</evidence>
<dbReference type="EMBL" id="CP002271">
    <property type="protein sequence ID" value="ADO71912.1"/>
    <property type="molecule type" value="Genomic_DNA"/>
</dbReference>
<dbReference type="Proteomes" id="UP000001351">
    <property type="component" value="Chromosome"/>
</dbReference>
<dbReference type="HOGENOM" id="CLU_054919_0_3_7"/>
<proteinExistence type="inferred from homology"/>
<dbReference type="Pfam" id="PF00707">
    <property type="entry name" value="IF3_C"/>
    <property type="match status" value="1"/>
</dbReference>
<evidence type="ECO:0000256" key="3">
    <source>
        <dbReference type="ARBA" id="ARBA00022540"/>
    </source>
</evidence>
<dbReference type="GO" id="GO:0032790">
    <property type="term" value="P:ribosome disassembly"/>
    <property type="evidence" value="ECO:0007669"/>
    <property type="project" value="TreeGrafter"/>
</dbReference>
<dbReference type="GO" id="GO:0003743">
    <property type="term" value="F:translation initiation factor activity"/>
    <property type="evidence" value="ECO:0007669"/>
    <property type="project" value="UniProtKB-UniRule"/>
</dbReference>
<evidence type="ECO:0000256" key="5">
    <source>
        <dbReference type="NCBIfam" id="TIGR00168"/>
    </source>
</evidence>
<evidence type="ECO:0000256" key="7">
    <source>
        <dbReference type="SAM" id="MobiDB-lite"/>
    </source>
</evidence>
<feature type="compositionally biased region" description="Basic and acidic residues" evidence="7">
    <location>
        <begin position="141"/>
        <end position="165"/>
    </location>
</feature>
<dbReference type="InterPro" id="IPR019814">
    <property type="entry name" value="Translation_initiation_fac_3_N"/>
</dbReference>
<evidence type="ECO:0000256" key="1">
    <source>
        <dbReference type="ARBA" id="ARBA00005439"/>
    </source>
</evidence>
<protein>
    <recommendedName>
        <fullName evidence="5 6">Translation initiation factor IF-3</fullName>
    </recommendedName>
</protein>
<feature type="domain" description="Translation initiation factor 3 N-terminal" evidence="9">
    <location>
        <begin position="2"/>
        <end position="26"/>
    </location>
</feature>
<comment type="function">
    <text evidence="6">IF-3 binds to the 30S ribosomal subunit and shifts the equilibrium between 70S ribosomes and their 50S and 30S subunits in favor of the free subunits, thus enhancing the availability of 30S subunits on which protein synthesis initiation begins.</text>
</comment>
<comment type="subcellular location">
    <subcellularLocation>
        <location evidence="6">Cytoplasm</location>
    </subcellularLocation>
</comment>
<dbReference type="AlphaFoldDB" id="E3FPA2"/>
<dbReference type="Gene3D" id="3.30.110.10">
    <property type="entry name" value="Translation initiation factor 3 (IF-3), C-terminal domain"/>
    <property type="match status" value="1"/>
</dbReference>
<dbReference type="SUPFAM" id="SSF55200">
    <property type="entry name" value="Translation initiation factor IF3, C-terminal domain"/>
    <property type="match status" value="1"/>
</dbReference>
<dbReference type="InterPro" id="IPR001288">
    <property type="entry name" value="Translation_initiation_fac_3"/>
</dbReference>
<feature type="compositionally biased region" description="Low complexity" evidence="7">
    <location>
        <begin position="181"/>
        <end position="194"/>
    </location>
</feature>
<accession>E3FPA2</accession>
<evidence type="ECO:0000256" key="4">
    <source>
        <dbReference type="ARBA" id="ARBA00022917"/>
    </source>
</evidence>
<keyword evidence="2" id="KW-0963">Cytoplasm</keyword>
<reference evidence="10 11" key="1">
    <citation type="journal article" date="2011" name="Mol. Biol. Evol.">
        <title>Comparative genomic analysis of fruiting body formation in Myxococcales.</title>
        <authorList>
            <person name="Huntley S."/>
            <person name="Hamann N."/>
            <person name="Wegener-Feldbrugge S."/>
            <person name="Treuner-Lange A."/>
            <person name="Kube M."/>
            <person name="Reinhardt R."/>
            <person name="Klages S."/>
            <person name="Muller R."/>
            <person name="Ronning C.M."/>
            <person name="Nierman W.C."/>
            <person name="Sogaard-Andersen L."/>
        </authorList>
    </citation>
    <scope>NUCLEOTIDE SEQUENCE [LARGE SCALE GENOMIC DNA]</scope>
    <source>
        <strain evidence="10 11">DW4/3-1</strain>
    </source>
</reference>
<keyword evidence="4 6" id="KW-0648">Protein biosynthesis</keyword>
<evidence type="ECO:0000313" key="11">
    <source>
        <dbReference type="Proteomes" id="UP000001351"/>
    </source>
</evidence>
<evidence type="ECO:0000259" key="8">
    <source>
        <dbReference type="Pfam" id="PF00707"/>
    </source>
</evidence>
<dbReference type="eggNOG" id="COG0290">
    <property type="taxonomic scope" value="Bacteria"/>
</dbReference>
<dbReference type="Pfam" id="PF05198">
    <property type="entry name" value="IF3_N"/>
    <property type="match status" value="1"/>
</dbReference>
<dbReference type="InterPro" id="IPR019813">
    <property type="entry name" value="Translation_initiation_fac3_CS"/>
</dbReference>
<evidence type="ECO:0000256" key="6">
    <source>
        <dbReference type="RuleBase" id="RU000646"/>
    </source>
</evidence>
<feature type="region of interest" description="Disordered" evidence="7">
    <location>
        <begin position="123"/>
        <end position="194"/>
    </location>
</feature>
<evidence type="ECO:0000259" key="9">
    <source>
        <dbReference type="Pfam" id="PF05198"/>
    </source>
</evidence>
<keyword evidence="3 6" id="KW-0396">Initiation factor</keyword>
<feature type="domain" description="Translation initiation factor 3 C-terminal" evidence="8">
    <location>
        <begin position="33"/>
        <end position="118"/>
    </location>
</feature>
<dbReference type="SUPFAM" id="SSF54364">
    <property type="entry name" value="Translation initiation factor IF3, N-terminal domain"/>
    <property type="match status" value="1"/>
</dbReference>
<feature type="compositionally biased region" description="Low complexity" evidence="7">
    <location>
        <begin position="130"/>
        <end position="140"/>
    </location>
</feature>
<dbReference type="PROSITE" id="PS00938">
    <property type="entry name" value="IF3"/>
    <property type="match status" value="1"/>
</dbReference>
<dbReference type="NCBIfam" id="TIGR00168">
    <property type="entry name" value="infC"/>
    <property type="match status" value="1"/>
</dbReference>
<dbReference type="PANTHER" id="PTHR10938">
    <property type="entry name" value="TRANSLATION INITIATION FACTOR IF-3"/>
    <property type="match status" value="1"/>
</dbReference>
<dbReference type="PANTHER" id="PTHR10938:SF0">
    <property type="entry name" value="TRANSLATION INITIATION FACTOR IF-3, MITOCHONDRIAL"/>
    <property type="match status" value="1"/>
</dbReference>
<gene>
    <name evidence="10" type="ordered locus">STAUR_4129</name>
</gene>